<evidence type="ECO:0000256" key="1">
    <source>
        <dbReference type="SAM" id="MobiDB-lite"/>
    </source>
</evidence>
<dbReference type="EMBL" id="CAMKVN010013624">
    <property type="protein sequence ID" value="CAI2196087.1"/>
    <property type="molecule type" value="Genomic_DNA"/>
</dbReference>
<accession>A0A9W4T8U2</accession>
<evidence type="ECO:0000313" key="2">
    <source>
        <dbReference type="EMBL" id="CAI2196087.1"/>
    </source>
</evidence>
<comment type="caution">
    <text evidence="2">The sequence shown here is derived from an EMBL/GenBank/DDBJ whole genome shotgun (WGS) entry which is preliminary data.</text>
</comment>
<reference evidence="2" key="1">
    <citation type="submission" date="2022-08" db="EMBL/GenBank/DDBJ databases">
        <authorList>
            <person name="Kallberg Y."/>
            <person name="Tangrot J."/>
            <person name="Rosling A."/>
        </authorList>
    </citation>
    <scope>NUCLEOTIDE SEQUENCE</scope>
    <source>
        <strain evidence="2">Wild A</strain>
    </source>
</reference>
<feature type="non-terminal residue" evidence="2">
    <location>
        <position position="120"/>
    </location>
</feature>
<dbReference type="AlphaFoldDB" id="A0A9W4T8U2"/>
<keyword evidence="3" id="KW-1185">Reference proteome</keyword>
<proteinExistence type="predicted"/>
<feature type="region of interest" description="Disordered" evidence="1">
    <location>
        <begin position="1"/>
        <end position="24"/>
    </location>
</feature>
<organism evidence="2 3">
    <name type="scientific">Funneliformis geosporum</name>
    <dbReference type="NCBI Taxonomy" id="1117311"/>
    <lineage>
        <taxon>Eukaryota</taxon>
        <taxon>Fungi</taxon>
        <taxon>Fungi incertae sedis</taxon>
        <taxon>Mucoromycota</taxon>
        <taxon>Glomeromycotina</taxon>
        <taxon>Glomeromycetes</taxon>
        <taxon>Glomerales</taxon>
        <taxon>Glomeraceae</taxon>
        <taxon>Funneliformis</taxon>
    </lineage>
</organism>
<evidence type="ECO:0000313" key="3">
    <source>
        <dbReference type="Proteomes" id="UP001153678"/>
    </source>
</evidence>
<protein>
    <submittedName>
        <fullName evidence="2">9660_t:CDS:1</fullName>
    </submittedName>
</protein>
<gene>
    <name evidence="2" type="ORF">FWILDA_LOCUS17402</name>
</gene>
<dbReference type="Proteomes" id="UP001153678">
    <property type="component" value="Unassembled WGS sequence"/>
</dbReference>
<name>A0A9W4T8U2_9GLOM</name>
<dbReference type="OrthoDB" id="2427034at2759"/>
<sequence>MQKTKGKRSEYNRQTQEIPKTTTNNINIDDINRVEYLPAVNVNGLLQKVRAAIFLSLDELWSIPTELVLIATILDPRFKNFYWDDSGEEKIKSHELLQQLYDSKKALEPQQHFNVQQATS</sequence>